<dbReference type="HOGENOM" id="CLU_1706990_0_0_1"/>
<dbReference type="STRING" id="65489.A0A0D3FLF9"/>
<organism evidence="2">
    <name type="scientific">Oryza barthii</name>
    <dbReference type="NCBI Taxonomy" id="65489"/>
    <lineage>
        <taxon>Eukaryota</taxon>
        <taxon>Viridiplantae</taxon>
        <taxon>Streptophyta</taxon>
        <taxon>Embryophyta</taxon>
        <taxon>Tracheophyta</taxon>
        <taxon>Spermatophyta</taxon>
        <taxon>Magnoliopsida</taxon>
        <taxon>Liliopsida</taxon>
        <taxon>Poales</taxon>
        <taxon>Poaceae</taxon>
        <taxon>BOP clade</taxon>
        <taxon>Oryzoideae</taxon>
        <taxon>Oryzeae</taxon>
        <taxon>Oryzinae</taxon>
        <taxon>Oryza</taxon>
    </lineage>
</organism>
<dbReference type="EnsemblPlants" id="OBART03G26590.1">
    <property type="protein sequence ID" value="OBART03G26590.1"/>
    <property type="gene ID" value="OBART03G26590"/>
</dbReference>
<name>A0A0D3FLF9_9ORYZ</name>
<feature type="compositionally biased region" description="Acidic residues" evidence="1">
    <location>
        <begin position="1"/>
        <end position="25"/>
    </location>
</feature>
<protein>
    <submittedName>
        <fullName evidence="2">Uncharacterized protein</fullName>
    </submittedName>
</protein>
<evidence type="ECO:0000256" key="1">
    <source>
        <dbReference type="SAM" id="MobiDB-lite"/>
    </source>
</evidence>
<feature type="region of interest" description="Disordered" evidence="1">
    <location>
        <begin position="1"/>
        <end position="32"/>
    </location>
</feature>
<reference evidence="2" key="1">
    <citation type="journal article" date="2009" name="Rice">
        <title>De Novo Next Generation Sequencing of Plant Genomes.</title>
        <authorList>
            <person name="Rounsley S."/>
            <person name="Marri P.R."/>
            <person name="Yu Y."/>
            <person name="He R."/>
            <person name="Sisneros N."/>
            <person name="Goicoechea J.L."/>
            <person name="Lee S.J."/>
            <person name="Angelova A."/>
            <person name="Kudrna D."/>
            <person name="Luo M."/>
            <person name="Affourtit J."/>
            <person name="Desany B."/>
            <person name="Knight J."/>
            <person name="Niazi F."/>
            <person name="Egholm M."/>
            <person name="Wing R.A."/>
        </authorList>
    </citation>
    <scope>NUCLEOTIDE SEQUENCE [LARGE SCALE GENOMIC DNA]</scope>
    <source>
        <strain evidence="2">cv. IRGC 105608</strain>
    </source>
</reference>
<evidence type="ECO:0000313" key="3">
    <source>
        <dbReference type="Proteomes" id="UP000026960"/>
    </source>
</evidence>
<dbReference type="Proteomes" id="UP000026960">
    <property type="component" value="Chromosome 3"/>
</dbReference>
<keyword evidence="3" id="KW-1185">Reference proteome</keyword>
<dbReference type="Gramene" id="OBART03G26590.1">
    <property type="protein sequence ID" value="OBART03G26590.1"/>
    <property type="gene ID" value="OBART03G26590"/>
</dbReference>
<reference evidence="2" key="2">
    <citation type="submission" date="2015-03" db="UniProtKB">
        <authorList>
            <consortium name="EnsemblPlants"/>
        </authorList>
    </citation>
    <scope>IDENTIFICATION</scope>
</reference>
<proteinExistence type="predicted"/>
<evidence type="ECO:0000313" key="2">
    <source>
        <dbReference type="EnsemblPlants" id="OBART03G26590.1"/>
    </source>
</evidence>
<sequence>MSSDDEECFYDYEEEEEEEEEEPGWDDGGGGDAMLVEEEAALPERPVDCWVSKAIPTPLQKSLFRLHSLQLVLQQLVLVTNYIVFLDMLDLPALYVCTQQQDLSMVMNLLYIKQHQARALLIHHHRWKMESILDHFDRKGRDRMLREAGVVIQQ</sequence>
<dbReference type="AlphaFoldDB" id="A0A0D3FLF9"/>
<accession>A0A0D3FLF9</accession>
<dbReference type="PaxDb" id="65489-OBART03G26590.1"/>